<dbReference type="InterPro" id="IPR001173">
    <property type="entry name" value="Glyco_trans_2-like"/>
</dbReference>
<dbReference type="STRING" id="553467.SAMN04488063_2852"/>
<evidence type="ECO:0000313" key="2">
    <source>
        <dbReference type="EMBL" id="SFG74241.1"/>
    </source>
</evidence>
<accession>A0A1I2UHN0</accession>
<evidence type="ECO:0000259" key="1">
    <source>
        <dbReference type="Pfam" id="PF00535"/>
    </source>
</evidence>
<dbReference type="Gene3D" id="3.90.550.10">
    <property type="entry name" value="Spore Coat Polysaccharide Biosynthesis Protein SpsA, Chain A"/>
    <property type="match status" value="1"/>
</dbReference>
<reference evidence="3" key="1">
    <citation type="submission" date="2016-10" db="EMBL/GenBank/DDBJ databases">
        <authorList>
            <person name="Varghese N."/>
            <person name="Submissions S."/>
        </authorList>
    </citation>
    <scope>NUCLEOTIDE SEQUENCE [LARGE SCALE GENOMIC DNA]</scope>
    <source>
        <strain evidence="3">CGMCC 1.7739</strain>
    </source>
</reference>
<keyword evidence="2" id="KW-0808">Transferase</keyword>
<dbReference type="Pfam" id="PF00535">
    <property type="entry name" value="Glycos_transf_2"/>
    <property type="match status" value="1"/>
</dbReference>
<dbReference type="PANTHER" id="PTHR43685">
    <property type="entry name" value="GLYCOSYLTRANSFERASE"/>
    <property type="match status" value="1"/>
</dbReference>
<feature type="domain" description="Glycosyltransferase 2-like" evidence="1">
    <location>
        <begin position="12"/>
        <end position="174"/>
    </location>
</feature>
<dbReference type="EMBL" id="FOOQ01000003">
    <property type="protein sequence ID" value="SFG74241.1"/>
    <property type="molecule type" value="Genomic_DNA"/>
</dbReference>
<dbReference type="Proteomes" id="UP000198876">
    <property type="component" value="Unassembled WGS sequence"/>
</dbReference>
<dbReference type="OrthoDB" id="46222at2157"/>
<dbReference type="InterPro" id="IPR029044">
    <property type="entry name" value="Nucleotide-diphossugar_trans"/>
</dbReference>
<protein>
    <submittedName>
        <fullName evidence="2">Glycosyl transferase family 2</fullName>
    </submittedName>
</protein>
<proteinExistence type="predicted"/>
<sequence>MDATSEYAPKVSVVIPTYGRPDYLPDAAESVAAQTYSNVELVVVDDHSPEPAEPALEDASLDGLSWRCLRHEENQGANAARRTGIDATDGEIVAFLDDDDYWTETVLERVVEAFRTGGPDVGVVSTGVRVVDAEGEQIGQTIPEFGGDVTEALLRGHLQAATFSRFAVRRDVFEAAGYPDERLPSLQDREWHIRLSQHTRYASVPEALVVRRVTDHDQITDDFEKLRDESVPLIVGKHGSLAASYGDDCHREFLAHFDRTLGFSALRNGYYRDSVRLLVRSIRRDPTQVSTYGYLALALGGPFTYGSARRAKRWLSGRVSA</sequence>
<dbReference type="SUPFAM" id="SSF53448">
    <property type="entry name" value="Nucleotide-diphospho-sugar transferases"/>
    <property type="match status" value="1"/>
</dbReference>
<dbReference type="AlphaFoldDB" id="A0A1I2UHN0"/>
<keyword evidence="3" id="KW-1185">Reference proteome</keyword>
<dbReference type="CDD" id="cd00761">
    <property type="entry name" value="Glyco_tranf_GTA_type"/>
    <property type="match status" value="1"/>
</dbReference>
<dbReference type="PANTHER" id="PTHR43685:SF2">
    <property type="entry name" value="GLYCOSYLTRANSFERASE 2-LIKE DOMAIN-CONTAINING PROTEIN"/>
    <property type="match status" value="1"/>
</dbReference>
<gene>
    <name evidence="2" type="ORF">SAMN04488063_2852</name>
</gene>
<dbReference type="GO" id="GO:0016740">
    <property type="term" value="F:transferase activity"/>
    <property type="evidence" value="ECO:0007669"/>
    <property type="project" value="UniProtKB-KW"/>
</dbReference>
<evidence type="ECO:0000313" key="3">
    <source>
        <dbReference type="Proteomes" id="UP000198876"/>
    </source>
</evidence>
<organism evidence="2 3">
    <name type="scientific">Halopelagius inordinatus</name>
    <dbReference type="NCBI Taxonomy" id="553467"/>
    <lineage>
        <taxon>Archaea</taxon>
        <taxon>Methanobacteriati</taxon>
        <taxon>Methanobacteriota</taxon>
        <taxon>Stenosarchaea group</taxon>
        <taxon>Halobacteria</taxon>
        <taxon>Halobacteriales</taxon>
        <taxon>Haloferacaceae</taxon>
    </lineage>
</organism>
<name>A0A1I2UHN0_9EURY</name>
<dbReference type="RefSeq" id="WP_092893231.1">
    <property type="nucleotide sequence ID" value="NZ_FOOQ01000003.1"/>
</dbReference>
<dbReference type="InterPro" id="IPR050834">
    <property type="entry name" value="Glycosyltransf_2"/>
</dbReference>